<reference evidence="1" key="1">
    <citation type="submission" date="2018-02" db="EMBL/GenBank/DDBJ databases">
        <title>Rhizophora mucronata_Transcriptome.</title>
        <authorList>
            <person name="Meera S.P."/>
            <person name="Sreeshan A."/>
            <person name="Augustine A."/>
        </authorList>
    </citation>
    <scope>NUCLEOTIDE SEQUENCE</scope>
    <source>
        <tissue evidence="1">Leaf</tissue>
    </source>
</reference>
<protein>
    <submittedName>
        <fullName evidence="1">Uncharacterized protein</fullName>
    </submittedName>
</protein>
<organism evidence="1">
    <name type="scientific">Rhizophora mucronata</name>
    <name type="common">Asiatic mangrove</name>
    <dbReference type="NCBI Taxonomy" id="61149"/>
    <lineage>
        <taxon>Eukaryota</taxon>
        <taxon>Viridiplantae</taxon>
        <taxon>Streptophyta</taxon>
        <taxon>Embryophyta</taxon>
        <taxon>Tracheophyta</taxon>
        <taxon>Spermatophyta</taxon>
        <taxon>Magnoliopsida</taxon>
        <taxon>eudicotyledons</taxon>
        <taxon>Gunneridae</taxon>
        <taxon>Pentapetalae</taxon>
        <taxon>rosids</taxon>
        <taxon>fabids</taxon>
        <taxon>Malpighiales</taxon>
        <taxon>Rhizophoraceae</taxon>
        <taxon>Rhizophora</taxon>
    </lineage>
</organism>
<name>A0A2P2PP99_RHIMU</name>
<dbReference type="EMBL" id="GGEC01076017">
    <property type="protein sequence ID" value="MBX56501.1"/>
    <property type="molecule type" value="Transcribed_RNA"/>
</dbReference>
<dbReference type="AlphaFoldDB" id="A0A2P2PP99"/>
<evidence type="ECO:0000313" key="1">
    <source>
        <dbReference type="EMBL" id="MBX56501.1"/>
    </source>
</evidence>
<proteinExistence type="predicted"/>
<sequence length="40" mass="4836">MPKHTSKVTRDKLYEHHLLKFRLKCRVINQSAKNRGQLIF</sequence>
<accession>A0A2P2PP99</accession>